<organism evidence="3 4">
    <name type="scientific">Paeniroseomonas aquatica</name>
    <dbReference type="NCBI Taxonomy" id="373043"/>
    <lineage>
        <taxon>Bacteria</taxon>
        <taxon>Pseudomonadati</taxon>
        <taxon>Pseudomonadota</taxon>
        <taxon>Alphaproteobacteria</taxon>
        <taxon>Acetobacterales</taxon>
        <taxon>Acetobacteraceae</taxon>
        <taxon>Paeniroseomonas</taxon>
    </lineage>
</organism>
<feature type="signal peptide" evidence="2">
    <location>
        <begin position="1"/>
        <end position="26"/>
    </location>
</feature>
<dbReference type="Proteomes" id="UP001529369">
    <property type="component" value="Unassembled WGS sequence"/>
</dbReference>
<accession>A0ABT8AGP2</accession>
<proteinExistence type="predicted"/>
<feature type="chain" id="PRO_5046627336" evidence="2">
    <location>
        <begin position="27"/>
        <end position="189"/>
    </location>
</feature>
<evidence type="ECO:0000256" key="1">
    <source>
        <dbReference type="SAM" id="MobiDB-lite"/>
    </source>
</evidence>
<reference evidence="4" key="1">
    <citation type="journal article" date="2019" name="Int. J. Syst. Evol. Microbiol.">
        <title>The Global Catalogue of Microorganisms (GCM) 10K type strain sequencing project: providing services to taxonomists for standard genome sequencing and annotation.</title>
        <authorList>
            <consortium name="The Broad Institute Genomics Platform"/>
            <consortium name="The Broad Institute Genome Sequencing Center for Infectious Disease"/>
            <person name="Wu L."/>
            <person name="Ma J."/>
        </authorList>
    </citation>
    <scope>NUCLEOTIDE SEQUENCE [LARGE SCALE GENOMIC DNA]</scope>
    <source>
        <strain evidence="4">CECT 7131</strain>
    </source>
</reference>
<keyword evidence="2" id="KW-0732">Signal</keyword>
<evidence type="ECO:0000313" key="3">
    <source>
        <dbReference type="EMBL" id="MDN3568997.1"/>
    </source>
</evidence>
<dbReference type="EMBL" id="JAUFPN010000313">
    <property type="protein sequence ID" value="MDN3568997.1"/>
    <property type="molecule type" value="Genomic_DNA"/>
</dbReference>
<gene>
    <name evidence="3" type="ORF">QWZ14_31855</name>
</gene>
<dbReference type="RefSeq" id="WP_290321118.1">
    <property type="nucleotide sequence ID" value="NZ_JAUFPN010000313.1"/>
</dbReference>
<protein>
    <submittedName>
        <fullName evidence="3">Preprotein translocase subunit YajC</fullName>
    </submittedName>
</protein>
<sequence>MRSTFLRSAAGLVLVGASALFNGAAAQSSALIGTNEVRAIIETVDQQKRMVLLRGPTGALLTIHAGPEVRNLAQVKSGDRVVIRYAEAIAAQIVRPGEPQAESTTSMARANPGERPAGVIIDRERMRVTVEGVNTVNNTVAFIGPDRVPRTVTVRQPAMQELLRTLKIGDEVDVTFTEAVAISVEPAPR</sequence>
<name>A0ABT8AGP2_9PROT</name>
<feature type="region of interest" description="Disordered" evidence="1">
    <location>
        <begin position="98"/>
        <end position="117"/>
    </location>
</feature>
<evidence type="ECO:0000256" key="2">
    <source>
        <dbReference type="SAM" id="SignalP"/>
    </source>
</evidence>
<comment type="caution">
    <text evidence="3">The sequence shown here is derived from an EMBL/GenBank/DDBJ whole genome shotgun (WGS) entry which is preliminary data.</text>
</comment>
<keyword evidence="4" id="KW-1185">Reference proteome</keyword>
<evidence type="ECO:0000313" key="4">
    <source>
        <dbReference type="Proteomes" id="UP001529369"/>
    </source>
</evidence>